<sequence length="147" mass="16190">MEHSVSAAPKRPTEWEVPPSFTLTLMPVASRRASRPLGSGPRRGFLTNRIEFTARVVALFAHSLLVTIRRDQSDRASRDRRMVACAETLVLANASHSLAPNMTRTVNESGLSIRCAIEMTDKLKAIFCDLSDLSKNKTTVILPTVSP</sequence>
<reference evidence="1 2" key="1">
    <citation type="journal article" date="2019" name="Commun. Biol.">
        <title>The bagworm genome reveals a unique fibroin gene that provides high tensile strength.</title>
        <authorList>
            <person name="Kono N."/>
            <person name="Nakamura H."/>
            <person name="Ohtoshi R."/>
            <person name="Tomita M."/>
            <person name="Numata K."/>
            <person name="Arakawa K."/>
        </authorList>
    </citation>
    <scope>NUCLEOTIDE SEQUENCE [LARGE SCALE GENOMIC DNA]</scope>
</reference>
<evidence type="ECO:0000313" key="2">
    <source>
        <dbReference type="Proteomes" id="UP000299102"/>
    </source>
</evidence>
<gene>
    <name evidence="1" type="ORF">EVAR_95762_1</name>
</gene>
<organism evidence="1 2">
    <name type="scientific">Eumeta variegata</name>
    <name type="common">Bagworm moth</name>
    <name type="synonym">Eumeta japonica</name>
    <dbReference type="NCBI Taxonomy" id="151549"/>
    <lineage>
        <taxon>Eukaryota</taxon>
        <taxon>Metazoa</taxon>
        <taxon>Ecdysozoa</taxon>
        <taxon>Arthropoda</taxon>
        <taxon>Hexapoda</taxon>
        <taxon>Insecta</taxon>
        <taxon>Pterygota</taxon>
        <taxon>Neoptera</taxon>
        <taxon>Endopterygota</taxon>
        <taxon>Lepidoptera</taxon>
        <taxon>Glossata</taxon>
        <taxon>Ditrysia</taxon>
        <taxon>Tineoidea</taxon>
        <taxon>Psychidae</taxon>
        <taxon>Oiketicinae</taxon>
        <taxon>Eumeta</taxon>
    </lineage>
</organism>
<dbReference type="EMBL" id="BGZK01000187">
    <property type="protein sequence ID" value="GBP26976.1"/>
    <property type="molecule type" value="Genomic_DNA"/>
</dbReference>
<proteinExistence type="predicted"/>
<protein>
    <submittedName>
        <fullName evidence="1">Uncharacterized protein</fullName>
    </submittedName>
</protein>
<dbReference type="Proteomes" id="UP000299102">
    <property type="component" value="Unassembled WGS sequence"/>
</dbReference>
<evidence type="ECO:0000313" key="1">
    <source>
        <dbReference type="EMBL" id="GBP26976.1"/>
    </source>
</evidence>
<accession>A0A4C1ULX6</accession>
<name>A0A4C1ULX6_EUMVA</name>
<comment type="caution">
    <text evidence="1">The sequence shown here is derived from an EMBL/GenBank/DDBJ whole genome shotgun (WGS) entry which is preliminary data.</text>
</comment>
<dbReference type="AlphaFoldDB" id="A0A4C1ULX6"/>
<keyword evidence="2" id="KW-1185">Reference proteome</keyword>